<dbReference type="EMBL" id="CM024799">
    <property type="protein sequence ID" value="KAG8013522.1"/>
    <property type="molecule type" value="Genomic_DNA"/>
</dbReference>
<name>A0ACB7FG88_NIBAL</name>
<organism evidence="1 2">
    <name type="scientific">Nibea albiflora</name>
    <name type="common">Yellow drum</name>
    <name type="synonym">Corvina albiflora</name>
    <dbReference type="NCBI Taxonomy" id="240163"/>
    <lineage>
        <taxon>Eukaryota</taxon>
        <taxon>Metazoa</taxon>
        <taxon>Chordata</taxon>
        <taxon>Craniata</taxon>
        <taxon>Vertebrata</taxon>
        <taxon>Euteleostomi</taxon>
        <taxon>Actinopterygii</taxon>
        <taxon>Neopterygii</taxon>
        <taxon>Teleostei</taxon>
        <taxon>Neoteleostei</taxon>
        <taxon>Acanthomorphata</taxon>
        <taxon>Eupercaria</taxon>
        <taxon>Sciaenidae</taxon>
        <taxon>Nibea</taxon>
    </lineage>
</organism>
<protein>
    <submittedName>
        <fullName evidence="1">Uncharacterized protein</fullName>
    </submittedName>
</protein>
<sequence>MGRTCDYPGCSNKDLPESPHGFHRFPVTDVALRELWLVALGYKLDTKLAKMKKLRVCSAHFSEDDYVLCPGQKKKRDLKRSAVPGPQHEERLSRVFDEVMGLGDFADSSRGSASSSRSGGQGEGVKAEDETSGQEEQQPVEEEDSNGSRQEEKMDEGTGEPSFPHVSTPPSEQHSSFTLGNNEGGGGGGAGRSGGAAFDDAVDGLEDDEDWHFALPMGSLEDVPVGKVNKKQPGVGNNATQDDPFVNQPTEEEEEEQDREGSSGSANTSHSSQDGSPDNSQ</sequence>
<evidence type="ECO:0000313" key="2">
    <source>
        <dbReference type="Proteomes" id="UP000805704"/>
    </source>
</evidence>
<gene>
    <name evidence="1" type="ORF">GBF38_021940</name>
</gene>
<feature type="non-terminal residue" evidence="1">
    <location>
        <position position="281"/>
    </location>
</feature>
<reference evidence="1" key="1">
    <citation type="submission" date="2020-04" db="EMBL/GenBank/DDBJ databases">
        <title>A chromosome-scale assembly and high-density genetic map of the yellow drum (Nibea albiflora) genome.</title>
        <authorList>
            <person name="Xu D."/>
            <person name="Zhang W."/>
            <person name="Chen R."/>
            <person name="Tan P."/>
            <person name="Wang L."/>
            <person name="Song H."/>
            <person name="Tian L."/>
            <person name="Zhu Q."/>
            <person name="Wang B."/>
        </authorList>
    </citation>
    <scope>NUCLEOTIDE SEQUENCE</scope>
    <source>
        <strain evidence="1">ZJHYS-2018</strain>
    </source>
</reference>
<comment type="caution">
    <text evidence="1">The sequence shown here is derived from an EMBL/GenBank/DDBJ whole genome shotgun (WGS) entry which is preliminary data.</text>
</comment>
<proteinExistence type="predicted"/>
<accession>A0ACB7FG88</accession>
<dbReference type="Proteomes" id="UP000805704">
    <property type="component" value="Chromosome 11"/>
</dbReference>
<keyword evidence="2" id="KW-1185">Reference proteome</keyword>
<evidence type="ECO:0000313" key="1">
    <source>
        <dbReference type="EMBL" id="KAG8013522.1"/>
    </source>
</evidence>